<name>A0A6J5ZWZ3_9ZZZZ</name>
<protein>
    <submittedName>
        <fullName evidence="2">Unannotated protein</fullName>
    </submittedName>
</protein>
<sequence length="101" mass="10106">MESLPAISRRKALGLGLGIVGAIALAPSSLANATVTGTTDPCLGDASGFTGYWQGPSNPYNEVNLGGTASPGPNLILNPSFEDGAPGTTAPSWTFVPPPPL</sequence>
<dbReference type="AlphaFoldDB" id="A0A6J5ZWZ3"/>
<reference evidence="2" key="1">
    <citation type="submission" date="2020-05" db="EMBL/GenBank/DDBJ databases">
        <authorList>
            <person name="Chiriac C."/>
            <person name="Salcher M."/>
            <person name="Ghai R."/>
            <person name="Kavagutti S V."/>
        </authorList>
    </citation>
    <scope>NUCLEOTIDE SEQUENCE</scope>
</reference>
<gene>
    <name evidence="2" type="ORF">UFOPK3331_02135</name>
</gene>
<proteinExistence type="predicted"/>
<dbReference type="InterPro" id="IPR006311">
    <property type="entry name" value="TAT_signal"/>
</dbReference>
<accession>A0A6J5ZWZ3</accession>
<organism evidence="2">
    <name type="scientific">freshwater metagenome</name>
    <dbReference type="NCBI Taxonomy" id="449393"/>
    <lineage>
        <taxon>unclassified sequences</taxon>
        <taxon>metagenomes</taxon>
        <taxon>ecological metagenomes</taxon>
    </lineage>
</organism>
<feature type="region of interest" description="Disordered" evidence="1">
    <location>
        <begin position="81"/>
        <end position="101"/>
    </location>
</feature>
<dbReference type="EMBL" id="CAESAL010000152">
    <property type="protein sequence ID" value="CAB4347174.1"/>
    <property type="molecule type" value="Genomic_DNA"/>
</dbReference>
<dbReference type="PROSITE" id="PS51318">
    <property type="entry name" value="TAT"/>
    <property type="match status" value="1"/>
</dbReference>
<evidence type="ECO:0000313" key="2">
    <source>
        <dbReference type="EMBL" id="CAB4347174.1"/>
    </source>
</evidence>
<evidence type="ECO:0000256" key="1">
    <source>
        <dbReference type="SAM" id="MobiDB-lite"/>
    </source>
</evidence>